<keyword evidence="1" id="KW-1133">Transmembrane helix</keyword>
<dbReference type="EMBL" id="FLUQ01000005">
    <property type="protein sequence ID" value="SBW09352.1"/>
    <property type="molecule type" value="Genomic_DNA"/>
</dbReference>
<reference evidence="2" key="1">
    <citation type="submission" date="2016-04" db="EMBL/GenBank/DDBJ databases">
        <authorList>
            <person name="Evans L.H."/>
            <person name="Alamgir A."/>
            <person name="Owens N."/>
            <person name="Weber N.D."/>
            <person name="Virtaneva K."/>
            <person name="Barbian K."/>
            <person name="Babar A."/>
            <person name="Rosenke K."/>
        </authorList>
    </citation>
    <scope>NUCLEOTIDE SEQUENCE</scope>
    <source>
        <strain evidence="2">86</strain>
    </source>
</reference>
<dbReference type="Pfam" id="PF04186">
    <property type="entry name" value="FxsA"/>
    <property type="match status" value="1"/>
</dbReference>
<gene>
    <name evidence="2" type="ORF">KL86DPRO_50143</name>
</gene>
<feature type="transmembrane region" description="Helical" evidence="1">
    <location>
        <begin position="27"/>
        <end position="49"/>
    </location>
</feature>
<name>A0A212KCE7_9DELT</name>
<proteinExistence type="predicted"/>
<dbReference type="PANTHER" id="PTHR35335:SF1">
    <property type="entry name" value="UPF0716 PROTEIN FXSA"/>
    <property type="match status" value="1"/>
</dbReference>
<organism evidence="2">
    <name type="scientific">uncultured delta proteobacterium</name>
    <dbReference type="NCBI Taxonomy" id="34034"/>
    <lineage>
        <taxon>Bacteria</taxon>
        <taxon>Deltaproteobacteria</taxon>
        <taxon>environmental samples</taxon>
    </lineage>
</organism>
<dbReference type="AlphaFoldDB" id="A0A212KCE7"/>
<dbReference type="InterPro" id="IPR007313">
    <property type="entry name" value="FxsA"/>
</dbReference>
<protein>
    <submittedName>
        <fullName evidence="2">Putative Phage T7 F exclusion suppressor FxsA</fullName>
    </submittedName>
</protein>
<sequence>MRRFIPWLILLFPALELWVLIQVGKEIGALATVGLVIVSMFIGFGLLRLRGMHIAKTMQTELAAGRLPSGQIADTFCLMVAGWLFVFPGFVSDVLAVLLLIPGVRHILLSFAVAKMRRQGFQSQTVQFESSADGSGPVSWTCTTYGNAPGAEPERPELRGNAVIIDCEPEVITRDDDTSNNPKKPG</sequence>
<keyword evidence="1" id="KW-0812">Transmembrane</keyword>
<evidence type="ECO:0000256" key="1">
    <source>
        <dbReference type="SAM" id="Phobius"/>
    </source>
</evidence>
<accession>A0A212KCE7</accession>
<dbReference type="PANTHER" id="PTHR35335">
    <property type="entry name" value="UPF0716 PROTEIN FXSA"/>
    <property type="match status" value="1"/>
</dbReference>
<dbReference type="GO" id="GO:0016020">
    <property type="term" value="C:membrane"/>
    <property type="evidence" value="ECO:0007669"/>
    <property type="project" value="InterPro"/>
</dbReference>
<keyword evidence="1" id="KW-0472">Membrane</keyword>
<dbReference type="NCBIfam" id="NF008528">
    <property type="entry name" value="PRK11463.1-2"/>
    <property type="match status" value="1"/>
</dbReference>
<evidence type="ECO:0000313" key="2">
    <source>
        <dbReference type="EMBL" id="SBW09352.1"/>
    </source>
</evidence>